<name>A0A0C1ZMX7_9BACT</name>
<feature type="transmembrane region" description="Helical" evidence="1">
    <location>
        <begin position="459"/>
        <end position="480"/>
    </location>
</feature>
<dbReference type="Proteomes" id="UP000031599">
    <property type="component" value="Unassembled WGS sequence"/>
</dbReference>
<feature type="transmembrane region" description="Helical" evidence="1">
    <location>
        <begin position="142"/>
        <end position="161"/>
    </location>
</feature>
<dbReference type="AlphaFoldDB" id="A0A0C1ZMX7"/>
<comment type="caution">
    <text evidence="2">The sequence shown here is derived from an EMBL/GenBank/DDBJ whole genome shotgun (WGS) entry which is preliminary data.</text>
</comment>
<feature type="transmembrane region" description="Helical" evidence="1">
    <location>
        <begin position="116"/>
        <end position="135"/>
    </location>
</feature>
<keyword evidence="1" id="KW-0812">Transmembrane</keyword>
<evidence type="ECO:0008006" key="4">
    <source>
        <dbReference type="Google" id="ProtNLM"/>
    </source>
</evidence>
<dbReference type="EMBL" id="JMCC02000008">
    <property type="protein sequence ID" value="KIG18799.1"/>
    <property type="molecule type" value="Genomic_DNA"/>
</dbReference>
<gene>
    <name evidence="2" type="ORF">DB30_07135</name>
</gene>
<evidence type="ECO:0000313" key="2">
    <source>
        <dbReference type="EMBL" id="KIG18799.1"/>
    </source>
</evidence>
<reference evidence="2 3" key="1">
    <citation type="submission" date="2014-12" db="EMBL/GenBank/DDBJ databases">
        <title>Genome assembly of Enhygromyxa salina DSM 15201.</title>
        <authorList>
            <person name="Sharma G."/>
            <person name="Subramanian S."/>
        </authorList>
    </citation>
    <scope>NUCLEOTIDE SEQUENCE [LARGE SCALE GENOMIC DNA]</scope>
    <source>
        <strain evidence="2 3">DSM 15201</strain>
    </source>
</reference>
<feature type="transmembrane region" description="Helical" evidence="1">
    <location>
        <begin position="489"/>
        <end position="509"/>
    </location>
</feature>
<feature type="transmembrane region" description="Helical" evidence="1">
    <location>
        <begin position="313"/>
        <end position="332"/>
    </location>
</feature>
<proteinExistence type="predicted"/>
<feature type="transmembrane region" description="Helical" evidence="1">
    <location>
        <begin position="344"/>
        <end position="364"/>
    </location>
</feature>
<feature type="transmembrane region" description="Helical" evidence="1">
    <location>
        <begin position="370"/>
        <end position="388"/>
    </location>
</feature>
<sequence length="551" mass="58538">MSLSPSTSVATPRWQLAALLGAVALVLLAAFPYFEQVRNANELPRLLQAMSLVEHGEWAIDGPSRRGIPTGPDVARSPIDDRLYPNKPPGASVVGAVAYVIARLGAEPPTLREFTWWARLLAGVVPVLIIVGLAWGRLRQSYSAPVSAAAISLFVFGTPMFVYARLFYGHALAACLLYAGVLALERGVERGSSRVVGVGAVLASAAITVEYGAAFAGLPIALMFVWPILRDRRVRAARRSGTTLAAIALGCALVPVIALSIYQRAAFGSAWATGYHHAADPGFAQLHGQGLLGLGAPRWSNVLTHLLSPNTGLLVWSPLVVIACVGLGALAWRPGPTRREARLHLAIFVVVVFVGLGLSFEGGWRVGPRYLVVALPMLILGIAEYIAWGLELDSARRRGVAIGLLGAAASWSLIANSLAATLWPHLDPTNIAEPFGAVLLPLWRDGFGPYGIPTWFRGGLTFTLALPIAVGLGGLGWALLRGHERPRAALLLSFALGAGLGALVPTVAIPRSVQAHPKTERNLNYIEKVYEPRVHAGKRTPGRSKDLASPT</sequence>
<feature type="transmembrane region" description="Helical" evidence="1">
    <location>
        <begin position="16"/>
        <end position="34"/>
    </location>
</feature>
<organism evidence="2 3">
    <name type="scientific">Enhygromyxa salina</name>
    <dbReference type="NCBI Taxonomy" id="215803"/>
    <lineage>
        <taxon>Bacteria</taxon>
        <taxon>Pseudomonadati</taxon>
        <taxon>Myxococcota</taxon>
        <taxon>Polyangia</taxon>
        <taxon>Nannocystales</taxon>
        <taxon>Nannocystaceae</taxon>
        <taxon>Enhygromyxa</taxon>
    </lineage>
</organism>
<keyword evidence="1" id="KW-0472">Membrane</keyword>
<evidence type="ECO:0000313" key="3">
    <source>
        <dbReference type="Proteomes" id="UP000031599"/>
    </source>
</evidence>
<protein>
    <recommendedName>
        <fullName evidence="4">Glycosyltransferase RgtA/B/C/D-like domain-containing protein</fullName>
    </recommendedName>
</protein>
<accession>A0A0C1ZMX7</accession>
<dbReference type="RefSeq" id="WP_052546572.1">
    <property type="nucleotide sequence ID" value="NZ_JMCC02000008.1"/>
</dbReference>
<feature type="transmembrane region" description="Helical" evidence="1">
    <location>
        <begin position="241"/>
        <end position="262"/>
    </location>
</feature>
<feature type="transmembrane region" description="Helical" evidence="1">
    <location>
        <begin position="400"/>
        <end position="423"/>
    </location>
</feature>
<keyword evidence="1" id="KW-1133">Transmembrane helix</keyword>
<feature type="transmembrane region" description="Helical" evidence="1">
    <location>
        <begin position="213"/>
        <end position="229"/>
    </location>
</feature>
<evidence type="ECO:0000256" key="1">
    <source>
        <dbReference type="SAM" id="Phobius"/>
    </source>
</evidence>